<sequence>MRFMIMHKNDPQTEAGQAPPMELVHKMGAFIGEYAQTGKLVDGAGLGGARRARASSSVTAIAR</sequence>
<dbReference type="Gene3D" id="3.30.70.1060">
    <property type="entry name" value="Dimeric alpha+beta barrel"/>
    <property type="match status" value="1"/>
</dbReference>
<dbReference type="Proteomes" id="UP000064967">
    <property type="component" value="Chromosome"/>
</dbReference>
<evidence type="ECO:0000313" key="2">
    <source>
        <dbReference type="Proteomes" id="UP000064967"/>
    </source>
</evidence>
<dbReference type="STRING" id="1391654.AKJ09_08248"/>
<dbReference type="KEGG" id="llu:AKJ09_08248"/>
<protein>
    <submittedName>
        <fullName evidence="1">Uncharacterized protein</fullName>
    </submittedName>
</protein>
<proteinExistence type="predicted"/>
<reference evidence="1 2" key="1">
    <citation type="submission" date="2015-08" db="EMBL/GenBank/DDBJ databases">
        <authorList>
            <person name="Babu N.S."/>
            <person name="Beckwith C.J."/>
            <person name="Beseler K.G."/>
            <person name="Brison A."/>
            <person name="Carone J.V."/>
            <person name="Caskin T.P."/>
            <person name="Diamond M."/>
            <person name="Durham M.E."/>
            <person name="Foxe J.M."/>
            <person name="Go M."/>
            <person name="Henderson B.A."/>
            <person name="Jones I.B."/>
            <person name="McGettigan J.A."/>
            <person name="Micheletti S.J."/>
            <person name="Nasrallah M.E."/>
            <person name="Ortiz D."/>
            <person name="Piller C.R."/>
            <person name="Privatt S.R."/>
            <person name="Schneider S.L."/>
            <person name="Sharp S."/>
            <person name="Smith T.C."/>
            <person name="Stanton J.D."/>
            <person name="Ullery H.E."/>
            <person name="Wilson R.J."/>
            <person name="Serrano M.G."/>
            <person name="Buck G."/>
            <person name="Lee V."/>
            <person name="Wang Y."/>
            <person name="Carvalho R."/>
            <person name="Voegtly L."/>
            <person name="Shi R."/>
            <person name="Duckworth R."/>
            <person name="Johnson A."/>
            <person name="Loviza R."/>
            <person name="Walstead R."/>
            <person name="Shah Z."/>
            <person name="Kiflezghi M."/>
            <person name="Wade K."/>
            <person name="Ball S.L."/>
            <person name="Bradley K.W."/>
            <person name="Asai D.J."/>
            <person name="Bowman C.A."/>
            <person name="Russell D.A."/>
            <person name="Pope W.H."/>
            <person name="Jacobs-Sera D."/>
            <person name="Hendrix R.W."/>
            <person name="Hatfull G.F."/>
        </authorList>
    </citation>
    <scope>NUCLEOTIDE SEQUENCE [LARGE SCALE GENOMIC DNA]</scope>
    <source>
        <strain evidence="1 2">DSM 27648</strain>
    </source>
</reference>
<dbReference type="RefSeq" id="WP_146652658.1">
    <property type="nucleotide sequence ID" value="NZ_CP012333.1"/>
</dbReference>
<organism evidence="1 2">
    <name type="scientific">Labilithrix luteola</name>
    <dbReference type="NCBI Taxonomy" id="1391654"/>
    <lineage>
        <taxon>Bacteria</taxon>
        <taxon>Pseudomonadati</taxon>
        <taxon>Myxococcota</taxon>
        <taxon>Polyangia</taxon>
        <taxon>Polyangiales</taxon>
        <taxon>Labilitrichaceae</taxon>
        <taxon>Labilithrix</taxon>
    </lineage>
</organism>
<dbReference type="EMBL" id="CP012333">
    <property type="protein sequence ID" value="AKV01585.1"/>
    <property type="molecule type" value="Genomic_DNA"/>
</dbReference>
<evidence type="ECO:0000313" key="1">
    <source>
        <dbReference type="EMBL" id="AKV01585.1"/>
    </source>
</evidence>
<accession>A0A0K1Q853</accession>
<name>A0A0K1Q853_9BACT</name>
<keyword evidence="2" id="KW-1185">Reference proteome</keyword>
<gene>
    <name evidence="1" type="ORF">AKJ09_08248</name>
</gene>
<dbReference type="AlphaFoldDB" id="A0A0K1Q853"/>